<dbReference type="Pfam" id="PF13676">
    <property type="entry name" value="TIR_2"/>
    <property type="match status" value="1"/>
</dbReference>
<dbReference type="SMART" id="SM00255">
    <property type="entry name" value="TIR"/>
    <property type="match status" value="1"/>
</dbReference>
<sequence length="279" mass="32251">MEYKFQVALSFAGEDRAYVEKVAELLKAHGITVFYDRFEQVDLWGKDLGIHFDYIYRRQSQYFIPFISQHYKEKIWTQYEVRTAIARAIENKEEYILPVKLDDTELDGIRSTIGHLDIRNMSPEELASNIIKKLGAEPNIPLPEKNEPKGNVYLSTYIQYSEYQGITSLNIGVTVTNTINGHRYFNGPYFTLSKPLLGNADSFHMVEPMQPIAFPKKMEYGEQYQVMYELKRGFIEQLRPFKGQAVTLSALVSTTVGEKFSSNSINIDDFFTMDKKNGR</sequence>
<evidence type="ECO:0000259" key="1">
    <source>
        <dbReference type="SMART" id="SM00255"/>
    </source>
</evidence>
<dbReference type="RefSeq" id="WP_147202368.1">
    <property type="nucleotide sequence ID" value="NZ_BJYT01000002.1"/>
</dbReference>
<name>A0A512B8P1_9BACT</name>
<evidence type="ECO:0000313" key="2">
    <source>
        <dbReference type="EMBL" id="GEO08299.1"/>
    </source>
</evidence>
<comment type="caution">
    <text evidence="2">The sequence shown here is derived from an EMBL/GenBank/DDBJ whole genome shotgun (WGS) entry which is preliminary data.</text>
</comment>
<protein>
    <recommendedName>
        <fullName evidence="1">TIR domain-containing protein</fullName>
    </recommendedName>
</protein>
<gene>
    <name evidence="2" type="ORF">SAE01_07950</name>
</gene>
<dbReference type="InterPro" id="IPR035897">
    <property type="entry name" value="Toll_tir_struct_dom_sf"/>
</dbReference>
<evidence type="ECO:0000313" key="3">
    <source>
        <dbReference type="Proteomes" id="UP000321513"/>
    </source>
</evidence>
<dbReference type="InterPro" id="IPR000157">
    <property type="entry name" value="TIR_dom"/>
</dbReference>
<dbReference type="SUPFAM" id="SSF52200">
    <property type="entry name" value="Toll/Interleukin receptor TIR domain"/>
    <property type="match status" value="1"/>
</dbReference>
<dbReference type="OrthoDB" id="583767at2"/>
<accession>A0A512B8P1</accession>
<dbReference type="GO" id="GO:0007165">
    <property type="term" value="P:signal transduction"/>
    <property type="evidence" value="ECO:0007669"/>
    <property type="project" value="InterPro"/>
</dbReference>
<dbReference type="AlphaFoldDB" id="A0A512B8P1"/>
<feature type="domain" description="TIR" evidence="1">
    <location>
        <begin position="4"/>
        <end position="140"/>
    </location>
</feature>
<keyword evidence="3" id="KW-1185">Reference proteome</keyword>
<organism evidence="2 3">
    <name type="scientific">Segetibacter aerophilus</name>
    <dbReference type="NCBI Taxonomy" id="670293"/>
    <lineage>
        <taxon>Bacteria</taxon>
        <taxon>Pseudomonadati</taxon>
        <taxon>Bacteroidota</taxon>
        <taxon>Chitinophagia</taxon>
        <taxon>Chitinophagales</taxon>
        <taxon>Chitinophagaceae</taxon>
        <taxon>Segetibacter</taxon>
    </lineage>
</organism>
<dbReference type="Proteomes" id="UP000321513">
    <property type="component" value="Unassembled WGS sequence"/>
</dbReference>
<dbReference type="Gene3D" id="3.40.50.10140">
    <property type="entry name" value="Toll/interleukin-1 receptor homology (TIR) domain"/>
    <property type="match status" value="1"/>
</dbReference>
<reference evidence="2 3" key="1">
    <citation type="submission" date="2019-07" db="EMBL/GenBank/DDBJ databases">
        <title>Whole genome shotgun sequence of Segetibacter aerophilus NBRC 106135.</title>
        <authorList>
            <person name="Hosoyama A."/>
            <person name="Uohara A."/>
            <person name="Ohji S."/>
            <person name="Ichikawa N."/>
        </authorList>
    </citation>
    <scope>NUCLEOTIDE SEQUENCE [LARGE SCALE GENOMIC DNA]</scope>
    <source>
        <strain evidence="2 3">NBRC 106135</strain>
    </source>
</reference>
<proteinExistence type="predicted"/>
<dbReference type="EMBL" id="BJYT01000002">
    <property type="protein sequence ID" value="GEO08299.1"/>
    <property type="molecule type" value="Genomic_DNA"/>
</dbReference>